<evidence type="ECO:0000313" key="3">
    <source>
        <dbReference type="Proteomes" id="UP000324222"/>
    </source>
</evidence>
<feature type="compositionally biased region" description="Basic and acidic residues" evidence="1">
    <location>
        <begin position="188"/>
        <end position="198"/>
    </location>
</feature>
<accession>A0A5B7GG18</accession>
<keyword evidence="3" id="KW-1185">Reference proteome</keyword>
<reference evidence="2 3" key="1">
    <citation type="submission" date="2019-05" db="EMBL/GenBank/DDBJ databases">
        <title>Another draft genome of Portunus trituberculatus and its Hox gene families provides insights of decapod evolution.</title>
        <authorList>
            <person name="Jeong J.-H."/>
            <person name="Song I."/>
            <person name="Kim S."/>
            <person name="Choi T."/>
            <person name="Kim D."/>
            <person name="Ryu S."/>
            <person name="Kim W."/>
        </authorList>
    </citation>
    <scope>NUCLEOTIDE SEQUENCE [LARGE SCALE GENOMIC DNA]</scope>
    <source>
        <tissue evidence="2">Muscle</tissue>
    </source>
</reference>
<evidence type="ECO:0000313" key="2">
    <source>
        <dbReference type="EMBL" id="MPC56506.1"/>
    </source>
</evidence>
<organism evidence="2 3">
    <name type="scientific">Portunus trituberculatus</name>
    <name type="common">Swimming crab</name>
    <name type="synonym">Neptunus trituberculatus</name>
    <dbReference type="NCBI Taxonomy" id="210409"/>
    <lineage>
        <taxon>Eukaryota</taxon>
        <taxon>Metazoa</taxon>
        <taxon>Ecdysozoa</taxon>
        <taxon>Arthropoda</taxon>
        <taxon>Crustacea</taxon>
        <taxon>Multicrustacea</taxon>
        <taxon>Malacostraca</taxon>
        <taxon>Eumalacostraca</taxon>
        <taxon>Eucarida</taxon>
        <taxon>Decapoda</taxon>
        <taxon>Pleocyemata</taxon>
        <taxon>Brachyura</taxon>
        <taxon>Eubrachyura</taxon>
        <taxon>Portunoidea</taxon>
        <taxon>Portunidae</taxon>
        <taxon>Portuninae</taxon>
        <taxon>Portunus</taxon>
    </lineage>
</organism>
<evidence type="ECO:0000256" key="1">
    <source>
        <dbReference type="SAM" id="MobiDB-lite"/>
    </source>
</evidence>
<name>A0A5B7GG18_PORTR</name>
<feature type="compositionally biased region" description="Polar residues" evidence="1">
    <location>
        <begin position="217"/>
        <end position="226"/>
    </location>
</feature>
<comment type="caution">
    <text evidence="2">The sequence shown here is derived from an EMBL/GenBank/DDBJ whole genome shotgun (WGS) entry which is preliminary data.</text>
</comment>
<protein>
    <submittedName>
        <fullName evidence="2">Uncharacterized protein</fullName>
    </submittedName>
</protein>
<dbReference type="EMBL" id="VSRR010013995">
    <property type="protein sequence ID" value="MPC56506.1"/>
    <property type="molecule type" value="Genomic_DNA"/>
</dbReference>
<dbReference type="AlphaFoldDB" id="A0A5B7GG18"/>
<gene>
    <name evidence="2" type="ORF">E2C01_050467</name>
</gene>
<dbReference type="Proteomes" id="UP000324222">
    <property type="component" value="Unassembled WGS sequence"/>
</dbReference>
<sequence>MRGKILAQIGGGTQELTASDRKQRWAGWDVIFVGGLFAAKKACGELREAWLQRKSLRGENWTGRPKRHVKRHEKYVKRHERHVKRPVCRPVSTWITRRRRCLVFVADIEETCFLEIDYLTQCEASLDLGKQTLRVQGEEMPLFPNDDAEQVSCVESRRVTAPAVREKLHQSTGGRSESDAAPVLPGKVRPEVKTEGRGPAETWRISGEMLSPHPQDLTCQSTSRLT</sequence>
<proteinExistence type="predicted"/>
<feature type="region of interest" description="Disordered" evidence="1">
    <location>
        <begin position="164"/>
        <end position="226"/>
    </location>
</feature>